<dbReference type="eggNOG" id="COG4177">
    <property type="taxonomic scope" value="Bacteria"/>
</dbReference>
<gene>
    <name evidence="7" type="ORF">DealDRAFT_1793</name>
</gene>
<feature type="transmembrane region" description="Helical" evidence="6">
    <location>
        <begin position="86"/>
        <end position="104"/>
    </location>
</feature>
<dbReference type="GO" id="GO:0005886">
    <property type="term" value="C:plasma membrane"/>
    <property type="evidence" value="ECO:0007669"/>
    <property type="project" value="UniProtKB-SubCell"/>
</dbReference>
<evidence type="ECO:0000256" key="3">
    <source>
        <dbReference type="ARBA" id="ARBA00022692"/>
    </source>
</evidence>
<dbReference type="Pfam" id="PF02653">
    <property type="entry name" value="BPD_transp_2"/>
    <property type="match status" value="1"/>
</dbReference>
<dbReference type="EMBL" id="ACJM01000008">
    <property type="protein sequence ID" value="EEG77336.1"/>
    <property type="molecule type" value="Genomic_DNA"/>
</dbReference>
<keyword evidence="8" id="KW-1185">Reference proteome</keyword>
<feature type="transmembrane region" description="Helical" evidence="6">
    <location>
        <begin position="34"/>
        <end position="54"/>
    </location>
</feature>
<name>C0GH34_DETAL</name>
<comment type="caution">
    <text evidence="7">The sequence shown here is derived from an EMBL/GenBank/DDBJ whole genome shotgun (WGS) entry which is preliminary data.</text>
</comment>
<dbReference type="CDD" id="cd06581">
    <property type="entry name" value="TM_PBP1_LivM_like"/>
    <property type="match status" value="1"/>
</dbReference>
<dbReference type="STRING" id="555088.DealDRAFT_1793"/>
<dbReference type="OrthoDB" id="9789927at2"/>
<comment type="subcellular location">
    <subcellularLocation>
        <location evidence="1">Cell membrane</location>
        <topology evidence="1">Multi-pass membrane protein</topology>
    </subcellularLocation>
</comment>
<dbReference type="InterPro" id="IPR001851">
    <property type="entry name" value="ABC_transp_permease"/>
</dbReference>
<evidence type="ECO:0000313" key="7">
    <source>
        <dbReference type="EMBL" id="EEG77336.1"/>
    </source>
</evidence>
<feature type="transmembrane region" description="Helical" evidence="6">
    <location>
        <begin position="173"/>
        <end position="194"/>
    </location>
</feature>
<dbReference type="PANTHER" id="PTHR30482:SF10">
    <property type="entry name" value="HIGH-AFFINITY BRANCHED-CHAIN AMINO ACID TRANSPORT PROTEIN BRAE"/>
    <property type="match status" value="1"/>
</dbReference>
<evidence type="ECO:0000256" key="6">
    <source>
        <dbReference type="SAM" id="Phobius"/>
    </source>
</evidence>
<dbReference type="RefSeq" id="WP_008516727.1">
    <property type="nucleotide sequence ID" value="NZ_ACJM01000008.1"/>
</dbReference>
<feature type="transmembrane region" description="Helical" evidence="6">
    <location>
        <begin position="60"/>
        <end position="79"/>
    </location>
</feature>
<keyword evidence="4 6" id="KW-1133">Transmembrane helix</keyword>
<evidence type="ECO:0000256" key="1">
    <source>
        <dbReference type="ARBA" id="ARBA00004651"/>
    </source>
</evidence>
<keyword evidence="5 6" id="KW-0472">Membrane</keyword>
<feature type="transmembrane region" description="Helical" evidence="6">
    <location>
        <begin position="6"/>
        <end position="27"/>
    </location>
</feature>
<evidence type="ECO:0000256" key="4">
    <source>
        <dbReference type="ARBA" id="ARBA00022989"/>
    </source>
</evidence>
<protein>
    <submittedName>
        <fullName evidence="7">Inner-membrane translocator</fullName>
    </submittedName>
</protein>
<accession>C0GH34</accession>
<evidence type="ECO:0000256" key="2">
    <source>
        <dbReference type="ARBA" id="ARBA00022475"/>
    </source>
</evidence>
<dbReference type="PANTHER" id="PTHR30482">
    <property type="entry name" value="HIGH-AFFINITY BRANCHED-CHAIN AMINO ACID TRANSPORT SYSTEM PERMEASE"/>
    <property type="match status" value="1"/>
</dbReference>
<organism evidence="7 8">
    <name type="scientific">Dethiobacter alkaliphilus AHT 1</name>
    <dbReference type="NCBI Taxonomy" id="555088"/>
    <lineage>
        <taxon>Bacteria</taxon>
        <taxon>Bacillati</taxon>
        <taxon>Bacillota</taxon>
        <taxon>Dethiobacteria</taxon>
        <taxon>Dethiobacterales</taxon>
        <taxon>Dethiobacteraceae</taxon>
        <taxon>Dethiobacter</taxon>
    </lineage>
</organism>
<feature type="transmembrane region" description="Helical" evidence="6">
    <location>
        <begin position="124"/>
        <end position="142"/>
    </location>
</feature>
<dbReference type="Proteomes" id="UP000006443">
    <property type="component" value="Unassembled WGS sequence"/>
</dbReference>
<reference evidence="7 8" key="1">
    <citation type="submission" date="2009-02" db="EMBL/GenBank/DDBJ databases">
        <title>Sequencing of the draft genome and assembly of Dethiobacter alkaliphilus AHT 1.</title>
        <authorList>
            <consortium name="US DOE Joint Genome Institute (JGI-PGF)"/>
            <person name="Lucas S."/>
            <person name="Copeland A."/>
            <person name="Lapidus A."/>
            <person name="Glavina del Rio T."/>
            <person name="Dalin E."/>
            <person name="Tice H."/>
            <person name="Bruce D."/>
            <person name="Goodwin L."/>
            <person name="Pitluck S."/>
            <person name="Larimer F."/>
            <person name="Land M.L."/>
            <person name="Hauser L."/>
            <person name="Muyzer G."/>
        </authorList>
    </citation>
    <scope>NUCLEOTIDE SEQUENCE [LARGE SCALE GENOMIC DNA]</scope>
    <source>
        <strain evidence="7 8">AHT 1</strain>
    </source>
</reference>
<feature type="transmembrane region" description="Helical" evidence="6">
    <location>
        <begin position="210"/>
        <end position="235"/>
    </location>
</feature>
<keyword evidence="2" id="KW-1003">Cell membrane</keyword>
<evidence type="ECO:0000313" key="8">
    <source>
        <dbReference type="Proteomes" id="UP000006443"/>
    </source>
</evidence>
<dbReference type="AlphaFoldDB" id="C0GH34"/>
<sequence length="294" mass="31926">MLSAYYTQILTLVGINIILVASLNIVIGYTGLLSLGHAAFMSIGAYTASILTVYYDVPFFAALLAGALFASVFGIIIGLPTLKLRGDYLAIATLGFGEIVRIIIINMEITRGPLGLTGIPRHTSLWLVYLFVILSLLVFYRLKRSRVGRAMIAIREDETAAEAMGINTTYYKVTAFAVAAFFAGTAGGLFAHYFRYINPNNFGFMRSIEILVMVVLGGMGNMVGSVVGATVLTAAPEMLRAVADYRMLIYGAALVAMMLIRPQGLLGEGKLKMPKKLPGFKVKNQIQEREKAKS</sequence>
<evidence type="ECO:0000256" key="5">
    <source>
        <dbReference type="ARBA" id="ARBA00023136"/>
    </source>
</evidence>
<dbReference type="GO" id="GO:0015658">
    <property type="term" value="F:branched-chain amino acid transmembrane transporter activity"/>
    <property type="evidence" value="ECO:0007669"/>
    <property type="project" value="InterPro"/>
</dbReference>
<keyword evidence="3 6" id="KW-0812">Transmembrane</keyword>
<dbReference type="InterPro" id="IPR043428">
    <property type="entry name" value="LivM-like"/>
</dbReference>
<feature type="transmembrane region" description="Helical" evidence="6">
    <location>
        <begin position="247"/>
        <end position="266"/>
    </location>
</feature>
<proteinExistence type="predicted"/>